<dbReference type="InterPro" id="IPR028362">
    <property type="entry name" value="AlgI"/>
</dbReference>
<keyword evidence="5 8" id="KW-1133">Transmembrane helix</keyword>
<keyword evidence="7" id="KW-0808">Transferase</keyword>
<dbReference type="PIRSF" id="PIRSF500217">
    <property type="entry name" value="AlgI"/>
    <property type="match status" value="1"/>
</dbReference>
<keyword evidence="7" id="KW-0012">Acyltransferase</keyword>
<comment type="subcellular location">
    <subcellularLocation>
        <location evidence="1">Cell membrane</location>
        <topology evidence="1">Multi-pass membrane protein</topology>
    </subcellularLocation>
</comment>
<evidence type="ECO:0000256" key="3">
    <source>
        <dbReference type="ARBA" id="ARBA00022475"/>
    </source>
</evidence>
<dbReference type="InterPro" id="IPR004299">
    <property type="entry name" value="MBOAT_fam"/>
</dbReference>
<evidence type="ECO:0000256" key="5">
    <source>
        <dbReference type="ARBA" id="ARBA00022989"/>
    </source>
</evidence>
<dbReference type="Pfam" id="PF03062">
    <property type="entry name" value="MBOAT"/>
    <property type="match status" value="1"/>
</dbReference>
<accession>A0ABP8G855</accession>
<comment type="caution">
    <text evidence="9">The sequence shown here is derived from an EMBL/GenBank/DDBJ whole genome shotgun (WGS) entry which is preliminary data.</text>
</comment>
<feature type="transmembrane region" description="Helical" evidence="8">
    <location>
        <begin position="463"/>
        <end position="484"/>
    </location>
</feature>
<feature type="transmembrane region" description="Helical" evidence="8">
    <location>
        <begin position="9"/>
        <end position="26"/>
    </location>
</feature>
<organism evidence="9 10">
    <name type="scientific">Mucilaginibacter gynuensis</name>
    <dbReference type="NCBI Taxonomy" id="1302236"/>
    <lineage>
        <taxon>Bacteria</taxon>
        <taxon>Pseudomonadati</taxon>
        <taxon>Bacteroidota</taxon>
        <taxon>Sphingobacteriia</taxon>
        <taxon>Sphingobacteriales</taxon>
        <taxon>Sphingobacteriaceae</taxon>
        <taxon>Mucilaginibacter</taxon>
    </lineage>
</organism>
<comment type="similarity">
    <text evidence="2 7">Belongs to the membrane-bound acyltransferase family.</text>
</comment>
<dbReference type="Proteomes" id="UP001500582">
    <property type="component" value="Unassembled WGS sequence"/>
</dbReference>
<evidence type="ECO:0000256" key="6">
    <source>
        <dbReference type="ARBA" id="ARBA00023136"/>
    </source>
</evidence>
<gene>
    <name evidence="9" type="ORF">GCM10023149_18010</name>
</gene>
<feature type="transmembrane region" description="Helical" evidence="8">
    <location>
        <begin position="328"/>
        <end position="347"/>
    </location>
</feature>
<evidence type="ECO:0000256" key="1">
    <source>
        <dbReference type="ARBA" id="ARBA00004651"/>
    </source>
</evidence>
<keyword evidence="10" id="KW-1185">Reference proteome</keyword>
<keyword evidence="3 7" id="KW-1003">Cell membrane</keyword>
<feature type="transmembrane region" description="Helical" evidence="8">
    <location>
        <begin position="46"/>
        <end position="64"/>
    </location>
</feature>
<feature type="transmembrane region" description="Helical" evidence="8">
    <location>
        <begin position="221"/>
        <end position="242"/>
    </location>
</feature>
<evidence type="ECO:0000256" key="8">
    <source>
        <dbReference type="SAM" id="Phobius"/>
    </source>
</evidence>
<feature type="transmembrane region" description="Helical" evidence="8">
    <location>
        <begin position="304"/>
        <end position="322"/>
    </location>
</feature>
<evidence type="ECO:0000313" key="10">
    <source>
        <dbReference type="Proteomes" id="UP001500582"/>
    </source>
</evidence>
<feature type="transmembrane region" description="Helical" evidence="8">
    <location>
        <begin position="76"/>
        <end position="94"/>
    </location>
</feature>
<keyword evidence="6 7" id="KW-0472">Membrane</keyword>
<dbReference type="InterPro" id="IPR024194">
    <property type="entry name" value="Ac/AlaTfrase_AlgI/DltB"/>
</dbReference>
<evidence type="ECO:0000256" key="7">
    <source>
        <dbReference type="PIRNR" id="PIRNR016636"/>
    </source>
</evidence>
<dbReference type="RefSeq" id="WP_345210704.1">
    <property type="nucleotide sequence ID" value="NZ_BAABFT010000003.1"/>
</dbReference>
<feature type="transmembrane region" description="Helical" evidence="8">
    <location>
        <begin position="149"/>
        <end position="168"/>
    </location>
</feature>
<proteinExistence type="inferred from homology"/>
<evidence type="ECO:0000256" key="4">
    <source>
        <dbReference type="ARBA" id="ARBA00022692"/>
    </source>
</evidence>
<protein>
    <submittedName>
        <fullName evidence="9">MBOAT family protein</fullName>
    </submittedName>
</protein>
<dbReference type="InterPro" id="IPR051085">
    <property type="entry name" value="MB_O-acyltransferase"/>
</dbReference>
<feature type="transmembrane region" description="Helical" evidence="8">
    <location>
        <begin position="424"/>
        <end position="442"/>
    </location>
</feature>
<dbReference type="EMBL" id="BAABFT010000003">
    <property type="protein sequence ID" value="GAA4319349.1"/>
    <property type="molecule type" value="Genomic_DNA"/>
</dbReference>
<dbReference type="PIRSF" id="PIRSF016636">
    <property type="entry name" value="AlgI_DltB"/>
    <property type="match status" value="1"/>
</dbReference>
<name>A0ABP8G855_9SPHI</name>
<dbReference type="PANTHER" id="PTHR13285:SF18">
    <property type="entry name" value="PROTEIN-CYSTEINE N-PALMITOYLTRANSFERASE RASP"/>
    <property type="match status" value="1"/>
</dbReference>
<reference evidence="10" key="1">
    <citation type="journal article" date="2019" name="Int. J. Syst. Evol. Microbiol.">
        <title>The Global Catalogue of Microorganisms (GCM) 10K type strain sequencing project: providing services to taxonomists for standard genome sequencing and annotation.</title>
        <authorList>
            <consortium name="The Broad Institute Genomics Platform"/>
            <consortium name="The Broad Institute Genome Sequencing Center for Infectious Disease"/>
            <person name="Wu L."/>
            <person name="Ma J."/>
        </authorList>
    </citation>
    <scope>NUCLEOTIDE SEQUENCE [LARGE SCALE GENOMIC DNA]</scope>
    <source>
        <strain evidence="10">JCM 17705</strain>
    </source>
</reference>
<feature type="transmembrane region" description="Helical" evidence="8">
    <location>
        <begin position="114"/>
        <end position="137"/>
    </location>
</feature>
<feature type="transmembrane region" description="Helical" evidence="8">
    <location>
        <begin position="359"/>
        <end position="383"/>
    </location>
</feature>
<sequence length="487" mass="57305">MLFNSFEFLLYFPIVTALFFFLPHRFRWQLLLAASCFFYMFFKPEYILILAFTIVVDYYAGILIEEAKTAKQKKYYLLISLIANIGVLAVFKYYNFINENITGVASLFGWKNHIPALTMLLPIGLSFHTFQAMSYTLEISRGNYKAERHFGIYALYVMFYPQLVAGPIERPQNVLHQFHEKKSFDYSRVVDGLRMMLWGMFKKIVIADNLTTYTDGVYNNLHVQTSIAIVVAIFFFAFQIYCDFSAYTDIARGAARVMGYELVKNFNYPFRSRNVTDFWRRWHMSLTTWFNDYLFTPVVISNRGSIKFGIVFALMVTFSLSGLWHGAAWTYVGFGVMHGFATSYEFLTKKWRNRLSKKVNPFIYSRVSQVLTFLFVCYTWIFFRANTMADAFYVLKRIPGFFTEIANWSVTRTKPIFDGSLPKLGLIYCGVFILLLETLHYLDNKYDVFNKLRNQNIVLRWSVYYSLMIIMIFFASSTAHRFIYFQF</sequence>
<dbReference type="PANTHER" id="PTHR13285">
    <property type="entry name" value="ACYLTRANSFERASE"/>
    <property type="match status" value="1"/>
</dbReference>
<evidence type="ECO:0000313" key="9">
    <source>
        <dbReference type="EMBL" id="GAA4319349.1"/>
    </source>
</evidence>
<evidence type="ECO:0000256" key="2">
    <source>
        <dbReference type="ARBA" id="ARBA00010323"/>
    </source>
</evidence>
<keyword evidence="4 8" id="KW-0812">Transmembrane</keyword>